<dbReference type="PANTHER" id="PTHR31170:SF25">
    <property type="entry name" value="BNAA09G04570D PROTEIN"/>
    <property type="match status" value="1"/>
</dbReference>
<keyword evidence="2" id="KW-1185">Reference proteome</keyword>
<protein>
    <submittedName>
        <fullName evidence="1">Uncharacterized protein</fullName>
    </submittedName>
</protein>
<sequence>MQDNCFLDFIDPELYSHSTKMSQGINDDKKSLQNFTKAIEGKIEEGSKKTQSLFSSACIYKVPEGLRKLNKSAYTPRVIAIGPLHRKDKHLQESMQRVKWYYTHHLLNRLTEGIEDENQKGRKLSEVLQQCAEKMKDKECVDKAKTYYAAEVTVDDEKMSEMMLVDGCFVLELLYASHSDKKSKEAGKMTTNGVDSGINLKVRN</sequence>
<dbReference type="EMBL" id="JACTNZ010000047">
    <property type="protein sequence ID" value="KAG5512674.1"/>
    <property type="molecule type" value="Genomic_DNA"/>
</dbReference>
<evidence type="ECO:0000313" key="2">
    <source>
        <dbReference type="Proteomes" id="UP000823749"/>
    </source>
</evidence>
<organism evidence="1 2">
    <name type="scientific">Rhododendron griersonianum</name>
    <dbReference type="NCBI Taxonomy" id="479676"/>
    <lineage>
        <taxon>Eukaryota</taxon>
        <taxon>Viridiplantae</taxon>
        <taxon>Streptophyta</taxon>
        <taxon>Embryophyta</taxon>
        <taxon>Tracheophyta</taxon>
        <taxon>Spermatophyta</taxon>
        <taxon>Magnoliopsida</taxon>
        <taxon>eudicotyledons</taxon>
        <taxon>Gunneridae</taxon>
        <taxon>Pentapetalae</taxon>
        <taxon>asterids</taxon>
        <taxon>Ericales</taxon>
        <taxon>Ericaceae</taxon>
        <taxon>Ericoideae</taxon>
        <taxon>Rhodoreae</taxon>
        <taxon>Rhododendron</taxon>
    </lineage>
</organism>
<dbReference type="Proteomes" id="UP000823749">
    <property type="component" value="Unassembled WGS sequence"/>
</dbReference>
<dbReference type="InterPro" id="IPR004158">
    <property type="entry name" value="DUF247_pln"/>
</dbReference>
<proteinExistence type="predicted"/>
<dbReference type="Pfam" id="PF03140">
    <property type="entry name" value="DUF247"/>
    <property type="match status" value="1"/>
</dbReference>
<evidence type="ECO:0000313" key="1">
    <source>
        <dbReference type="EMBL" id="KAG5512674.1"/>
    </source>
</evidence>
<dbReference type="AlphaFoldDB" id="A0AAV6HN62"/>
<name>A0AAV6HN62_9ERIC</name>
<comment type="caution">
    <text evidence="1">The sequence shown here is derived from an EMBL/GenBank/DDBJ whole genome shotgun (WGS) entry which is preliminary data.</text>
</comment>
<reference evidence="1" key="1">
    <citation type="submission" date="2020-08" db="EMBL/GenBank/DDBJ databases">
        <title>Plant Genome Project.</title>
        <authorList>
            <person name="Zhang R.-G."/>
        </authorList>
    </citation>
    <scope>NUCLEOTIDE SEQUENCE</scope>
    <source>
        <strain evidence="1">WSP0</strain>
        <tissue evidence="1">Leaf</tissue>
    </source>
</reference>
<gene>
    <name evidence="1" type="ORF">RHGRI_038960</name>
</gene>
<accession>A0AAV6HN62</accession>
<dbReference type="PANTHER" id="PTHR31170">
    <property type="entry name" value="BNAC04G53230D PROTEIN"/>
    <property type="match status" value="1"/>
</dbReference>